<name>A0A9P9IVF6_9HYPO</name>
<organism evidence="1 2">
    <name type="scientific">Dactylonectria estremocensis</name>
    <dbReference type="NCBI Taxonomy" id="1079267"/>
    <lineage>
        <taxon>Eukaryota</taxon>
        <taxon>Fungi</taxon>
        <taxon>Dikarya</taxon>
        <taxon>Ascomycota</taxon>
        <taxon>Pezizomycotina</taxon>
        <taxon>Sordariomycetes</taxon>
        <taxon>Hypocreomycetidae</taxon>
        <taxon>Hypocreales</taxon>
        <taxon>Nectriaceae</taxon>
        <taxon>Dactylonectria</taxon>
    </lineage>
</organism>
<evidence type="ECO:0000313" key="1">
    <source>
        <dbReference type="EMBL" id="KAH7137013.1"/>
    </source>
</evidence>
<dbReference type="EMBL" id="JAGMUU010000016">
    <property type="protein sequence ID" value="KAH7137013.1"/>
    <property type="molecule type" value="Genomic_DNA"/>
</dbReference>
<accession>A0A9P9IVF6</accession>
<reference evidence="1" key="1">
    <citation type="journal article" date="2021" name="Nat. Commun.">
        <title>Genetic determinants of endophytism in the Arabidopsis root mycobiome.</title>
        <authorList>
            <person name="Mesny F."/>
            <person name="Miyauchi S."/>
            <person name="Thiergart T."/>
            <person name="Pickel B."/>
            <person name="Atanasova L."/>
            <person name="Karlsson M."/>
            <person name="Huettel B."/>
            <person name="Barry K.W."/>
            <person name="Haridas S."/>
            <person name="Chen C."/>
            <person name="Bauer D."/>
            <person name="Andreopoulos W."/>
            <person name="Pangilinan J."/>
            <person name="LaButti K."/>
            <person name="Riley R."/>
            <person name="Lipzen A."/>
            <person name="Clum A."/>
            <person name="Drula E."/>
            <person name="Henrissat B."/>
            <person name="Kohler A."/>
            <person name="Grigoriev I.V."/>
            <person name="Martin F.M."/>
            <person name="Hacquard S."/>
        </authorList>
    </citation>
    <scope>NUCLEOTIDE SEQUENCE</scope>
    <source>
        <strain evidence="1">MPI-CAGE-AT-0021</strain>
    </source>
</reference>
<dbReference type="AlphaFoldDB" id="A0A9P9IVF6"/>
<keyword evidence="2" id="KW-1185">Reference proteome</keyword>
<comment type="caution">
    <text evidence="1">The sequence shown here is derived from an EMBL/GenBank/DDBJ whole genome shotgun (WGS) entry which is preliminary data.</text>
</comment>
<evidence type="ECO:0000313" key="2">
    <source>
        <dbReference type="Proteomes" id="UP000717696"/>
    </source>
</evidence>
<gene>
    <name evidence="1" type="ORF">B0J13DRAFT_560399</name>
</gene>
<proteinExistence type="predicted"/>
<dbReference type="Proteomes" id="UP000717696">
    <property type="component" value="Unassembled WGS sequence"/>
</dbReference>
<protein>
    <submittedName>
        <fullName evidence="1">Uncharacterized protein</fullName>
    </submittedName>
</protein>
<sequence>MISYPDSLRLLIVFFTAFGRLFPRFGDKHKSHGTKMVPTDTRIHLTNVVRPWYVFFSAMILTEFKPWICDAVNDVSAHHGICRSQELNEMH</sequence>